<dbReference type="Proteomes" id="UP000011083">
    <property type="component" value="Unassembled WGS sequence"/>
</dbReference>
<dbReference type="KEGG" id="acan:ACA1_110120"/>
<evidence type="ECO:0000313" key="1">
    <source>
        <dbReference type="EMBL" id="ELR25010.1"/>
    </source>
</evidence>
<name>L8HIH9_ACACF</name>
<proteinExistence type="predicted"/>
<sequence length="177" mass="19471">MVRVSQKCVVVCKPLTLGQVIQFEGGYAPAHAEATCRLRFHWQLKARAPPIGHQHLLQRLQLLPRALAGGIVEFYGLFDGLSLSGDEAWTKGVNLWPLTLCLKSLPGVFGDEDLAQEWVEVQESRGLPRENCCAWPTWLPLGCESESTIFFINCAPSSPYFGQLRLTTHGPLVGGGV</sequence>
<protein>
    <submittedName>
        <fullName evidence="1">Uncharacterized protein</fullName>
    </submittedName>
</protein>
<keyword evidence="2" id="KW-1185">Reference proteome</keyword>
<evidence type="ECO:0000313" key="2">
    <source>
        <dbReference type="Proteomes" id="UP000011083"/>
    </source>
</evidence>
<organism evidence="1 2">
    <name type="scientific">Acanthamoeba castellanii (strain ATCC 30010 / Neff)</name>
    <dbReference type="NCBI Taxonomy" id="1257118"/>
    <lineage>
        <taxon>Eukaryota</taxon>
        <taxon>Amoebozoa</taxon>
        <taxon>Discosea</taxon>
        <taxon>Longamoebia</taxon>
        <taxon>Centramoebida</taxon>
        <taxon>Acanthamoebidae</taxon>
        <taxon>Acanthamoeba</taxon>
    </lineage>
</organism>
<accession>L8HIH9</accession>
<dbReference type="RefSeq" id="XP_004357165.1">
    <property type="nucleotide sequence ID" value="XM_004357109.1"/>
</dbReference>
<dbReference type="GeneID" id="14926049"/>
<dbReference type="VEuPathDB" id="AmoebaDB:ACA1_110120"/>
<gene>
    <name evidence="1" type="ORF">ACA1_110120</name>
</gene>
<dbReference type="AlphaFoldDB" id="L8HIH9"/>
<dbReference type="EMBL" id="KB007806">
    <property type="protein sequence ID" value="ELR25010.1"/>
    <property type="molecule type" value="Genomic_DNA"/>
</dbReference>
<reference evidence="1 2" key="1">
    <citation type="journal article" date="2013" name="Genome Biol.">
        <title>Genome of Acanthamoeba castellanii highlights extensive lateral gene transfer and early evolution of tyrosine kinase signaling.</title>
        <authorList>
            <person name="Clarke M."/>
            <person name="Lohan A.J."/>
            <person name="Liu B."/>
            <person name="Lagkouvardos I."/>
            <person name="Roy S."/>
            <person name="Zafar N."/>
            <person name="Bertelli C."/>
            <person name="Schilde C."/>
            <person name="Kianianmomeni A."/>
            <person name="Burglin T.R."/>
            <person name="Frech C."/>
            <person name="Turcotte B."/>
            <person name="Kopec K.O."/>
            <person name="Synnott J.M."/>
            <person name="Choo C."/>
            <person name="Paponov I."/>
            <person name="Finkler A."/>
            <person name="Soon Heng Tan C."/>
            <person name="Hutchins A.P."/>
            <person name="Weinmeier T."/>
            <person name="Rattei T."/>
            <person name="Chu J.S."/>
            <person name="Gimenez G."/>
            <person name="Irimia M."/>
            <person name="Rigden D.J."/>
            <person name="Fitzpatrick D.A."/>
            <person name="Lorenzo-Morales J."/>
            <person name="Bateman A."/>
            <person name="Chiu C.H."/>
            <person name="Tang P."/>
            <person name="Hegemann P."/>
            <person name="Fromm H."/>
            <person name="Raoult D."/>
            <person name="Greub G."/>
            <person name="Miranda-Saavedra D."/>
            <person name="Chen N."/>
            <person name="Nash P."/>
            <person name="Ginger M.L."/>
            <person name="Horn M."/>
            <person name="Schaap P."/>
            <person name="Caler L."/>
            <person name="Loftus B."/>
        </authorList>
    </citation>
    <scope>NUCLEOTIDE SEQUENCE [LARGE SCALE GENOMIC DNA]</scope>
    <source>
        <strain evidence="1 2">Neff</strain>
    </source>
</reference>